<keyword evidence="1" id="KW-0560">Oxidoreductase</keyword>
<protein>
    <submittedName>
        <fullName evidence="6">Unannotated protein</fullName>
    </submittedName>
</protein>
<organism evidence="6">
    <name type="scientific">freshwater metagenome</name>
    <dbReference type="NCBI Taxonomy" id="449393"/>
    <lineage>
        <taxon>unclassified sequences</taxon>
        <taxon>metagenomes</taxon>
        <taxon>ecological metagenomes</taxon>
    </lineage>
</organism>
<evidence type="ECO:0000256" key="1">
    <source>
        <dbReference type="ARBA" id="ARBA00023002"/>
    </source>
</evidence>
<dbReference type="EMBL" id="CAFBLE010000007">
    <property type="protein sequence ID" value="CAB4870188.1"/>
    <property type="molecule type" value="Genomic_DNA"/>
</dbReference>
<gene>
    <name evidence="3" type="ORF">UFOPK2289_01006</name>
    <name evidence="4" type="ORF">UFOPK2822_00297</name>
    <name evidence="5" type="ORF">UFOPK3346_00986</name>
    <name evidence="6" type="ORF">UFOPK3670_00333</name>
    <name evidence="7" type="ORF">UFOPK4308_00093</name>
</gene>
<dbReference type="EMBL" id="CAFBQL010000001">
    <property type="protein sequence ID" value="CAB5051569.1"/>
    <property type="molecule type" value="Genomic_DNA"/>
</dbReference>
<reference evidence="6" key="1">
    <citation type="submission" date="2020-05" db="EMBL/GenBank/DDBJ databases">
        <authorList>
            <person name="Chiriac C."/>
            <person name="Salcher M."/>
            <person name="Ghai R."/>
            <person name="Kavagutti S V."/>
        </authorList>
    </citation>
    <scope>NUCLEOTIDE SEQUENCE</scope>
</reference>
<dbReference type="GO" id="GO:0005737">
    <property type="term" value="C:cytoplasm"/>
    <property type="evidence" value="ECO:0007669"/>
    <property type="project" value="TreeGrafter"/>
</dbReference>
<dbReference type="Gene3D" id="3.30.9.10">
    <property type="entry name" value="D-Amino Acid Oxidase, subunit A, domain 2"/>
    <property type="match status" value="1"/>
</dbReference>
<dbReference type="Gene3D" id="3.50.50.60">
    <property type="entry name" value="FAD/NAD(P)-binding domain"/>
    <property type="match status" value="1"/>
</dbReference>
<dbReference type="PANTHER" id="PTHR13847:SF287">
    <property type="entry name" value="FAD-DEPENDENT OXIDOREDUCTASE DOMAIN-CONTAINING PROTEIN 1"/>
    <property type="match status" value="1"/>
</dbReference>
<dbReference type="Pfam" id="PF01266">
    <property type="entry name" value="DAO"/>
    <property type="match status" value="1"/>
</dbReference>
<dbReference type="GO" id="GO:0016491">
    <property type="term" value="F:oxidoreductase activity"/>
    <property type="evidence" value="ECO:0007669"/>
    <property type="project" value="UniProtKB-KW"/>
</dbReference>
<evidence type="ECO:0000313" key="3">
    <source>
        <dbReference type="EMBL" id="CAB4668919.1"/>
    </source>
</evidence>
<dbReference type="EMBL" id="CAFBMV010000002">
    <property type="protein sequence ID" value="CAB4915499.1"/>
    <property type="molecule type" value="Genomic_DNA"/>
</dbReference>
<name>A0A6J7HIR5_9ZZZZ</name>
<evidence type="ECO:0000313" key="7">
    <source>
        <dbReference type="EMBL" id="CAB5051569.1"/>
    </source>
</evidence>
<dbReference type="EMBL" id="CAEZZC010000003">
    <property type="protein sequence ID" value="CAB4742907.1"/>
    <property type="molecule type" value="Genomic_DNA"/>
</dbReference>
<dbReference type="SUPFAM" id="SSF51905">
    <property type="entry name" value="FAD/NAD(P)-binding domain"/>
    <property type="match status" value="1"/>
</dbReference>
<evidence type="ECO:0000259" key="2">
    <source>
        <dbReference type="Pfam" id="PF01266"/>
    </source>
</evidence>
<dbReference type="EMBL" id="CAEZWT010000029">
    <property type="protein sequence ID" value="CAB4668919.1"/>
    <property type="molecule type" value="Genomic_DNA"/>
</dbReference>
<proteinExistence type="predicted"/>
<accession>A0A6J7HIR5</accession>
<evidence type="ECO:0000313" key="4">
    <source>
        <dbReference type="EMBL" id="CAB4742907.1"/>
    </source>
</evidence>
<feature type="domain" description="FAD dependent oxidoreductase" evidence="2">
    <location>
        <begin position="28"/>
        <end position="386"/>
    </location>
</feature>
<sequence>MENRTHELISSYLSDEVANSELPKESETVVIGGGLLGTALTYYLSKSGVEVTLLERGELNREASGTNAGSFHFQIAIHQLTKSITPEEEARLAGEVRLQLDAANLWHGLEDELDADLGVHFTGGLMVSETEDELKVLRDKQRIELAAGLETQVMTGTEMRDFAPYLSPKLSGISYCAQEGHANPLTVGPIFALRAAENGARIRKNCEVLSITRIENNPTFRFKVKTSRGEILCNRLVNAAGPWTQDLSMQLGISLPMGLSGLHVNVTEPYEKVLTPMVQHIGRRLTLKQSSNNTFIIGGGWPSRVEKFPKRYSNYWASAAGNAAVALDVLPLLKDVRLVRTWSGIWAFTHDFNPILGESKKVPGYHVALVPTGFTLGPMVSHMLAEYISSQGKSNPIPHSFNPDRAS</sequence>
<dbReference type="InterPro" id="IPR036188">
    <property type="entry name" value="FAD/NAD-bd_sf"/>
</dbReference>
<dbReference type="InterPro" id="IPR006076">
    <property type="entry name" value="FAD-dep_OxRdtase"/>
</dbReference>
<dbReference type="PANTHER" id="PTHR13847">
    <property type="entry name" value="SARCOSINE DEHYDROGENASE-RELATED"/>
    <property type="match status" value="1"/>
</dbReference>
<evidence type="ECO:0000313" key="5">
    <source>
        <dbReference type="EMBL" id="CAB4870188.1"/>
    </source>
</evidence>
<evidence type="ECO:0000313" key="6">
    <source>
        <dbReference type="EMBL" id="CAB4915499.1"/>
    </source>
</evidence>
<dbReference type="AlphaFoldDB" id="A0A6J7HIR5"/>